<dbReference type="AlphaFoldDB" id="A0AAE0LV40"/>
<name>A0AAE0LV40_9PEZI</name>
<feature type="region of interest" description="Disordered" evidence="1">
    <location>
        <begin position="28"/>
        <end position="85"/>
    </location>
</feature>
<feature type="compositionally biased region" description="Basic and acidic residues" evidence="1">
    <location>
        <begin position="28"/>
        <end position="39"/>
    </location>
</feature>
<reference evidence="2" key="2">
    <citation type="submission" date="2023-06" db="EMBL/GenBank/DDBJ databases">
        <authorList>
            <consortium name="Lawrence Berkeley National Laboratory"/>
            <person name="Haridas S."/>
            <person name="Hensen N."/>
            <person name="Bonometti L."/>
            <person name="Westerberg I."/>
            <person name="Brannstrom I.O."/>
            <person name="Guillou S."/>
            <person name="Cros-Aarteil S."/>
            <person name="Calhoun S."/>
            <person name="Kuo A."/>
            <person name="Mondo S."/>
            <person name="Pangilinan J."/>
            <person name="Riley R."/>
            <person name="Labutti K."/>
            <person name="Andreopoulos B."/>
            <person name="Lipzen A."/>
            <person name="Chen C."/>
            <person name="Yanf M."/>
            <person name="Daum C."/>
            <person name="Ng V."/>
            <person name="Clum A."/>
            <person name="Steindorff A."/>
            <person name="Ohm R."/>
            <person name="Martin F."/>
            <person name="Silar P."/>
            <person name="Natvig D."/>
            <person name="Lalanne C."/>
            <person name="Gautier V."/>
            <person name="Ament-Velasquez S.L."/>
            <person name="Kruys A."/>
            <person name="Hutchinson M.I."/>
            <person name="Powell A.J."/>
            <person name="Barry K."/>
            <person name="Miller A.N."/>
            <person name="Grigoriev I.V."/>
            <person name="Debuchy R."/>
            <person name="Gladieux P."/>
            <person name="Thoren M.H."/>
            <person name="Johannesson H."/>
        </authorList>
    </citation>
    <scope>NUCLEOTIDE SEQUENCE</scope>
    <source>
        <strain evidence="2">CBS 168.71</strain>
    </source>
</reference>
<dbReference type="EMBL" id="JAUEPN010000002">
    <property type="protein sequence ID" value="KAK3298638.1"/>
    <property type="molecule type" value="Genomic_DNA"/>
</dbReference>
<dbReference type="GeneID" id="87845726"/>
<organism evidence="2 3">
    <name type="scientific">Chaetomium fimeti</name>
    <dbReference type="NCBI Taxonomy" id="1854472"/>
    <lineage>
        <taxon>Eukaryota</taxon>
        <taxon>Fungi</taxon>
        <taxon>Dikarya</taxon>
        <taxon>Ascomycota</taxon>
        <taxon>Pezizomycotina</taxon>
        <taxon>Sordariomycetes</taxon>
        <taxon>Sordariomycetidae</taxon>
        <taxon>Sordariales</taxon>
        <taxon>Chaetomiaceae</taxon>
        <taxon>Chaetomium</taxon>
    </lineage>
</organism>
<evidence type="ECO:0000256" key="1">
    <source>
        <dbReference type="SAM" id="MobiDB-lite"/>
    </source>
</evidence>
<reference evidence="2" key="1">
    <citation type="journal article" date="2023" name="Mol. Phylogenet. Evol.">
        <title>Genome-scale phylogeny and comparative genomics of the fungal order Sordariales.</title>
        <authorList>
            <person name="Hensen N."/>
            <person name="Bonometti L."/>
            <person name="Westerberg I."/>
            <person name="Brannstrom I.O."/>
            <person name="Guillou S."/>
            <person name="Cros-Aarteil S."/>
            <person name="Calhoun S."/>
            <person name="Haridas S."/>
            <person name="Kuo A."/>
            <person name="Mondo S."/>
            <person name="Pangilinan J."/>
            <person name="Riley R."/>
            <person name="LaButti K."/>
            <person name="Andreopoulos B."/>
            <person name="Lipzen A."/>
            <person name="Chen C."/>
            <person name="Yan M."/>
            <person name="Daum C."/>
            <person name="Ng V."/>
            <person name="Clum A."/>
            <person name="Steindorff A."/>
            <person name="Ohm R.A."/>
            <person name="Martin F."/>
            <person name="Silar P."/>
            <person name="Natvig D.O."/>
            <person name="Lalanne C."/>
            <person name="Gautier V."/>
            <person name="Ament-Velasquez S.L."/>
            <person name="Kruys A."/>
            <person name="Hutchinson M.I."/>
            <person name="Powell A.J."/>
            <person name="Barry K."/>
            <person name="Miller A.N."/>
            <person name="Grigoriev I.V."/>
            <person name="Debuchy R."/>
            <person name="Gladieux P."/>
            <person name="Hiltunen Thoren M."/>
            <person name="Johannesson H."/>
        </authorList>
    </citation>
    <scope>NUCLEOTIDE SEQUENCE</scope>
    <source>
        <strain evidence="2">CBS 168.71</strain>
    </source>
</reference>
<proteinExistence type="predicted"/>
<dbReference type="Proteomes" id="UP001278766">
    <property type="component" value="Unassembled WGS sequence"/>
</dbReference>
<comment type="caution">
    <text evidence="2">The sequence shown here is derived from an EMBL/GenBank/DDBJ whole genome shotgun (WGS) entry which is preliminary data.</text>
</comment>
<feature type="region of interest" description="Disordered" evidence="1">
    <location>
        <begin position="105"/>
        <end position="143"/>
    </location>
</feature>
<accession>A0AAE0LV40</accession>
<protein>
    <submittedName>
        <fullName evidence="2">Uncharacterized protein</fullName>
    </submittedName>
</protein>
<keyword evidence="3" id="KW-1185">Reference proteome</keyword>
<dbReference type="RefSeq" id="XP_062662152.1">
    <property type="nucleotide sequence ID" value="XM_062808778.1"/>
</dbReference>
<sequence length="239" mass="26346">MLTDIPCASPSTAARACKMQCALVPSADTEHLVGKRDPLSEQASRGRRHVELPTEVPGNGPVGRRSEAGHTPGTRSECSGGAPSVSAPHRRYMYKYLSGIRGRAEESSLRMTRQHHKITTGTAVRQAPPRTRHENRRTESSDRQSPVSLRCRFLIVNGRTGGFSLGRRLATWGCCVVVGGPCVWDRQGQGTRKARDPLRHFFIIYYFLTGKTSERCGIRLQVEVPQRNIVASQPVTGSQ</sequence>
<evidence type="ECO:0000313" key="2">
    <source>
        <dbReference type="EMBL" id="KAK3298638.1"/>
    </source>
</evidence>
<gene>
    <name evidence="2" type="ORF">B0H64DRAFT_79775</name>
</gene>
<evidence type="ECO:0000313" key="3">
    <source>
        <dbReference type="Proteomes" id="UP001278766"/>
    </source>
</evidence>